<evidence type="ECO:0000256" key="4">
    <source>
        <dbReference type="ARBA" id="ARBA00008373"/>
    </source>
</evidence>
<dbReference type="PROSITE" id="PS50053">
    <property type="entry name" value="UBIQUITIN_2"/>
    <property type="match status" value="1"/>
</dbReference>
<dbReference type="GO" id="GO:0005634">
    <property type="term" value="C:nucleus"/>
    <property type="evidence" value="ECO:0007669"/>
    <property type="project" value="UniProtKB-SubCell"/>
</dbReference>
<keyword evidence="6" id="KW-0963">Cytoplasm</keyword>
<dbReference type="GO" id="GO:0005737">
    <property type="term" value="C:cytoplasm"/>
    <property type="evidence" value="ECO:0007669"/>
    <property type="project" value="UniProtKB-SubCell"/>
</dbReference>
<dbReference type="InterPro" id="IPR001975">
    <property type="entry name" value="Ribosomal_eL40_dom"/>
</dbReference>
<sequence length="386" mass="43448">MQIFVKTLTGKTITLEVESSDTIDNVKAKIQDKEGIPPDQQRLIFAGKQLEDGRTLADYNIQKESTLHLVLRLRGGIIEPSLMALARKYNQEKMICRKCYARLHPRAVNCRKKKCGHSNQLRPKKKIKKRQAVEEVKKSLDLADKKQRTSSSSSTASSSVSSKSSLQLKSTQLGHNCPSERKGTEENRFQGDTPTSNKLNSTIQDIMPHLPSTARQTIYYTGIEVELEGLYPSDLDKVAVTCETKVGIGEGVEVKEDGAVSPPVERVPEQERGHESGEGKQEEEEEGVVDHGEDENGEGEANEEEQREHVPFRGVAHQTLVVVLFDSDDMRATESKWLMLRKEERRDILIEAYPFLTVWSSIDFISGGYRFHATQAILPRFLQLIT</sequence>
<dbReference type="Gene3D" id="4.10.1060.50">
    <property type="match status" value="1"/>
</dbReference>
<dbReference type="SUPFAM" id="SSF54236">
    <property type="entry name" value="Ubiquitin-like"/>
    <property type="match status" value="1"/>
</dbReference>
<evidence type="ECO:0000256" key="3">
    <source>
        <dbReference type="ARBA" id="ARBA00004496"/>
    </source>
</evidence>
<dbReference type="Pfam" id="PF01020">
    <property type="entry name" value="Ribosomal_L40e"/>
    <property type="match status" value="1"/>
</dbReference>
<dbReference type="FunFam" id="3.10.20.90:FF:000014">
    <property type="entry name" value="Ubiquitin-60S ribosomal L40 fusion"/>
    <property type="match status" value="1"/>
</dbReference>
<dbReference type="InterPro" id="IPR019954">
    <property type="entry name" value="Ubiquitin_CS"/>
</dbReference>
<feature type="compositionally biased region" description="Acidic residues" evidence="13">
    <location>
        <begin position="281"/>
        <end position="303"/>
    </location>
</feature>
<dbReference type="Pfam" id="PF00240">
    <property type="entry name" value="ubiquitin"/>
    <property type="match status" value="1"/>
</dbReference>
<evidence type="ECO:0000256" key="9">
    <source>
        <dbReference type="ARBA" id="ARBA00022980"/>
    </source>
</evidence>
<dbReference type="GO" id="GO:1990904">
    <property type="term" value="C:ribonucleoprotein complex"/>
    <property type="evidence" value="ECO:0007669"/>
    <property type="project" value="UniProtKB-KW"/>
</dbReference>
<dbReference type="PROSITE" id="PS00299">
    <property type="entry name" value="UBIQUITIN_1"/>
    <property type="match status" value="1"/>
</dbReference>
<dbReference type="Proteomes" id="UP001188597">
    <property type="component" value="Unassembled WGS sequence"/>
</dbReference>
<evidence type="ECO:0000256" key="11">
    <source>
        <dbReference type="ARBA" id="ARBA00023274"/>
    </source>
</evidence>
<dbReference type="InterPro" id="IPR019956">
    <property type="entry name" value="Ubiquitin_dom"/>
</dbReference>
<feature type="compositionally biased region" description="Basic and acidic residues" evidence="13">
    <location>
        <begin position="131"/>
        <end position="147"/>
    </location>
</feature>
<proteinExistence type="inferred from homology"/>
<dbReference type="GO" id="GO:0003735">
    <property type="term" value="F:structural constituent of ribosome"/>
    <property type="evidence" value="ECO:0007669"/>
    <property type="project" value="InterPro"/>
</dbReference>
<evidence type="ECO:0000256" key="8">
    <source>
        <dbReference type="ARBA" id="ARBA00022843"/>
    </source>
</evidence>
<comment type="function">
    <text evidence="1">Component of the 60S subunit of the ribosome.</text>
</comment>
<evidence type="ECO:0000313" key="16">
    <source>
        <dbReference type="Proteomes" id="UP001188597"/>
    </source>
</evidence>
<dbReference type="SMART" id="SM01377">
    <property type="entry name" value="Ribosomal_L40e"/>
    <property type="match status" value="1"/>
</dbReference>
<dbReference type="InterPro" id="IPR029071">
    <property type="entry name" value="Ubiquitin-like_domsf"/>
</dbReference>
<dbReference type="Gene3D" id="3.10.20.90">
    <property type="entry name" value="Phosphatidylinositol 3-kinase Catalytic Subunit, Chain A, domain 1"/>
    <property type="match status" value="1"/>
</dbReference>
<organism evidence="15 16">
    <name type="scientific">Escallonia herrerae</name>
    <dbReference type="NCBI Taxonomy" id="1293975"/>
    <lineage>
        <taxon>Eukaryota</taxon>
        <taxon>Viridiplantae</taxon>
        <taxon>Streptophyta</taxon>
        <taxon>Embryophyta</taxon>
        <taxon>Tracheophyta</taxon>
        <taxon>Spermatophyta</taxon>
        <taxon>Magnoliopsida</taxon>
        <taxon>eudicotyledons</taxon>
        <taxon>Gunneridae</taxon>
        <taxon>Pentapetalae</taxon>
        <taxon>asterids</taxon>
        <taxon>campanulids</taxon>
        <taxon>Escalloniales</taxon>
        <taxon>Escalloniaceae</taxon>
        <taxon>Escallonia</taxon>
    </lineage>
</organism>
<keyword evidence="16" id="KW-1185">Reference proteome</keyword>
<evidence type="ECO:0000256" key="6">
    <source>
        <dbReference type="ARBA" id="ARBA00022490"/>
    </source>
</evidence>
<dbReference type="GO" id="GO:0005840">
    <property type="term" value="C:ribosome"/>
    <property type="evidence" value="ECO:0007669"/>
    <property type="project" value="UniProtKB-KW"/>
</dbReference>
<dbReference type="SMART" id="SM00213">
    <property type="entry name" value="UBQ"/>
    <property type="match status" value="1"/>
</dbReference>
<comment type="similarity">
    <text evidence="4">In the N-terminal section; belongs to the ubiquitin family.</text>
</comment>
<evidence type="ECO:0000256" key="7">
    <source>
        <dbReference type="ARBA" id="ARBA00022499"/>
    </source>
</evidence>
<feature type="compositionally biased region" description="Basic residues" evidence="13">
    <location>
        <begin position="113"/>
        <end position="130"/>
    </location>
</feature>
<dbReference type="InterPro" id="IPR000626">
    <property type="entry name" value="Ubiquitin-like_dom"/>
</dbReference>
<dbReference type="PANTHER" id="PTHR10666">
    <property type="entry name" value="UBIQUITIN"/>
    <property type="match status" value="1"/>
</dbReference>
<feature type="domain" description="Ubiquitin-like" evidence="14">
    <location>
        <begin position="1"/>
        <end position="76"/>
    </location>
</feature>
<dbReference type="InterPro" id="IPR050158">
    <property type="entry name" value="Ubiquitin_ubiquitin-like"/>
</dbReference>
<feature type="compositionally biased region" description="Basic and acidic residues" evidence="13">
    <location>
        <begin position="266"/>
        <end position="280"/>
    </location>
</feature>
<evidence type="ECO:0000256" key="1">
    <source>
        <dbReference type="ARBA" id="ARBA00002241"/>
    </source>
</evidence>
<evidence type="ECO:0000256" key="10">
    <source>
        <dbReference type="ARBA" id="ARBA00023242"/>
    </source>
</evidence>
<dbReference type="CDD" id="cd01803">
    <property type="entry name" value="Ubl_ubiquitin"/>
    <property type="match status" value="1"/>
</dbReference>
<keyword evidence="8" id="KW-0832">Ubl conjugation</keyword>
<dbReference type="EMBL" id="JAVXUP010000158">
    <property type="protein sequence ID" value="KAK3036095.1"/>
    <property type="molecule type" value="Genomic_DNA"/>
</dbReference>
<keyword evidence="11" id="KW-0687">Ribonucleoprotein</keyword>
<feature type="compositionally biased region" description="Basic and acidic residues" evidence="13">
    <location>
        <begin position="178"/>
        <end position="189"/>
    </location>
</feature>
<evidence type="ECO:0000256" key="12">
    <source>
        <dbReference type="ARBA" id="ARBA00035124"/>
    </source>
</evidence>
<keyword evidence="9" id="KW-0689">Ribosomal protein</keyword>
<comment type="similarity">
    <text evidence="5">In the C-terminal section; belongs to the eukaryotic ribosomal protein eL40 family.</text>
</comment>
<dbReference type="PRINTS" id="PR00348">
    <property type="entry name" value="UBIQUITIN"/>
</dbReference>
<dbReference type="FunFam" id="4.10.1060.50:FF:000001">
    <property type="entry name" value="ubiquitin-60S ribosomal protein L40"/>
    <property type="match status" value="1"/>
</dbReference>
<dbReference type="InterPro" id="IPR011332">
    <property type="entry name" value="Ribosomal_zn-bd"/>
</dbReference>
<dbReference type="GO" id="GO:0003729">
    <property type="term" value="F:mRNA binding"/>
    <property type="evidence" value="ECO:0007669"/>
    <property type="project" value="UniProtKB-ARBA"/>
</dbReference>
<dbReference type="GO" id="GO:0006412">
    <property type="term" value="P:translation"/>
    <property type="evidence" value="ECO:0007669"/>
    <property type="project" value="InterPro"/>
</dbReference>
<dbReference type="InterPro" id="IPR038587">
    <property type="entry name" value="Ribosomal_eL40_sf"/>
</dbReference>
<gene>
    <name evidence="15" type="ORF">RJ639_029848</name>
</gene>
<comment type="subunit">
    <text evidence="12">Part of the 60S ribosomal subunit.</text>
</comment>
<feature type="compositionally biased region" description="Low complexity" evidence="13">
    <location>
        <begin position="149"/>
        <end position="173"/>
    </location>
</feature>
<comment type="caution">
    <text evidence="15">The sequence shown here is derived from an EMBL/GenBank/DDBJ whole genome shotgun (WGS) entry which is preliminary data.</text>
</comment>
<feature type="compositionally biased region" description="Polar residues" evidence="13">
    <location>
        <begin position="190"/>
        <end position="203"/>
    </location>
</feature>
<keyword evidence="7" id="KW-1017">Isopeptide bond</keyword>
<accession>A0AA88XD25</accession>
<reference evidence="15" key="1">
    <citation type="submission" date="2022-12" db="EMBL/GenBank/DDBJ databases">
        <title>Draft genome assemblies for two species of Escallonia (Escalloniales).</title>
        <authorList>
            <person name="Chanderbali A."/>
            <person name="Dervinis C."/>
            <person name="Anghel I."/>
            <person name="Soltis D."/>
            <person name="Soltis P."/>
            <person name="Zapata F."/>
        </authorList>
    </citation>
    <scope>NUCLEOTIDE SEQUENCE</scope>
    <source>
        <strain evidence="15">UCBG64.0493</strain>
        <tissue evidence="15">Leaf</tissue>
    </source>
</reference>
<comment type="subcellular location">
    <subcellularLocation>
        <location evidence="3">Cytoplasm</location>
    </subcellularLocation>
    <subcellularLocation>
        <location evidence="2">Nucleus</location>
    </subcellularLocation>
</comment>
<evidence type="ECO:0000259" key="14">
    <source>
        <dbReference type="PROSITE" id="PS50053"/>
    </source>
</evidence>
<keyword evidence="10" id="KW-0539">Nucleus</keyword>
<feature type="region of interest" description="Disordered" evidence="13">
    <location>
        <begin position="257"/>
        <end position="309"/>
    </location>
</feature>
<evidence type="ECO:0000256" key="2">
    <source>
        <dbReference type="ARBA" id="ARBA00004123"/>
    </source>
</evidence>
<dbReference type="AlphaFoldDB" id="A0AA88XD25"/>
<protein>
    <recommendedName>
        <fullName evidence="14">Ubiquitin-like domain-containing protein</fullName>
    </recommendedName>
</protein>
<dbReference type="SUPFAM" id="SSF57829">
    <property type="entry name" value="Zn-binding ribosomal proteins"/>
    <property type="match status" value="1"/>
</dbReference>
<evidence type="ECO:0000256" key="13">
    <source>
        <dbReference type="SAM" id="MobiDB-lite"/>
    </source>
</evidence>
<feature type="region of interest" description="Disordered" evidence="13">
    <location>
        <begin position="113"/>
        <end position="203"/>
    </location>
</feature>
<evidence type="ECO:0000313" key="15">
    <source>
        <dbReference type="EMBL" id="KAK3036095.1"/>
    </source>
</evidence>
<name>A0AA88XD25_9ASTE</name>
<evidence type="ECO:0000256" key="5">
    <source>
        <dbReference type="ARBA" id="ARBA00010570"/>
    </source>
</evidence>